<dbReference type="SUPFAM" id="SSF51306">
    <property type="entry name" value="LexA/Signal peptidase"/>
    <property type="match status" value="1"/>
</dbReference>
<protein>
    <submittedName>
        <fullName evidence="7">S26 family signal peptidase</fullName>
    </submittedName>
</protein>
<keyword evidence="4 6" id="KW-0472">Membrane</keyword>
<evidence type="ECO:0000256" key="6">
    <source>
        <dbReference type="SAM" id="Phobius"/>
    </source>
</evidence>
<dbReference type="AlphaFoldDB" id="A0A3N6LTW6"/>
<name>A0A3N6LTW6_NATCH</name>
<organism evidence="7 8">
    <name type="scientific">Natrarchaeobius chitinivorans</name>
    <dbReference type="NCBI Taxonomy" id="1679083"/>
    <lineage>
        <taxon>Archaea</taxon>
        <taxon>Methanobacteriati</taxon>
        <taxon>Methanobacteriota</taxon>
        <taxon>Stenosarchaea group</taxon>
        <taxon>Halobacteria</taxon>
        <taxon>Halobacteriales</taxon>
        <taxon>Natrialbaceae</taxon>
        <taxon>Natrarchaeobius</taxon>
    </lineage>
</organism>
<dbReference type="OrthoDB" id="4822at2157"/>
<dbReference type="InterPro" id="IPR001733">
    <property type="entry name" value="Peptidase_S26B"/>
</dbReference>
<dbReference type="InterPro" id="IPR019533">
    <property type="entry name" value="Peptidase_S26"/>
</dbReference>
<accession>A0A3N6LTW6</accession>
<keyword evidence="3 6" id="KW-1133">Transmembrane helix</keyword>
<dbReference type="GO" id="GO:0006465">
    <property type="term" value="P:signal peptide processing"/>
    <property type="evidence" value="ECO:0007669"/>
    <property type="project" value="InterPro"/>
</dbReference>
<evidence type="ECO:0000256" key="3">
    <source>
        <dbReference type="ARBA" id="ARBA00022989"/>
    </source>
</evidence>
<gene>
    <name evidence="7" type="ORF">EA473_19350</name>
</gene>
<dbReference type="Proteomes" id="UP000282323">
    <property type="component" value="Unassembled WGS sequence"/>
</dbReference>
<dbReference type="PANTHER" id="PTHR10806">
    <property type="entry name" value="SIGNAL PEPTIDASE COMPLEX CATALYTIC SUBUNIT SEC11"/>
    <property type="match status" value="1"/>
</dbReference>
<evidence type="ECO:0000256" key="2">
    <source>
        <dbReference type="ARBA" id="ARBA00022692"/>
    </source>
</evidence>
<reference evidence="7 8" key="1">
    <citation type="submission" date="2018-10" db="EMBL/GenBank/DDBJ databases">
        <title>Natrarchaeobius chitinivorans gen. nov., sp. nov., and Natrarchaeobius haloalkaliphilus sp. nov., alkaliphilic, chitin-utilizing haloarchaea from hypersaline alkaline lakes.</title>
        <authorList>
            <person name="Sorokin D.Y."/>
            <person name="Elcheninov A.G."/>
            <person name="Kostrikina N.A."/>
            <person name="Bale N.J."/>
            <person name="Sinninghe Damste J.S."/>
            <person name="Khijniak T.V."/>
            <person name="Kublanov I.V."/>
            <person name="Toshchakov S.V."/>
        </authorList>
    </citation>
    <scope>NUCLEOTIDE SEQUENCE [LARGE SCALE GENOMIC DNA]</scope>
    <source>
        <strain evidence="7 8">AArcht4T</strain>
    </source>
</reference>
<keyword evidence="2 6" id="KW-0812">Transmembrane</keyword>
<evidence type="ECO:0000313" key="7">
    <source>
        <dbReference type="EMBL" id="RQG90944.1"/>
    </source>
</evidence>
<dbReference type="RefSeq" id="WP_124197221.1">
    <property type="nucleotide sequence ID" value="NZ_REGA01000022.1"/>
</dbReference>
<dbReference type="GO" id="GO:0016020">
    <property type="term" value="C:membrane"/>
    <property type="evidence" value="ECO:0007669"/>
    <property type="project" value="UniProtKB-SubCell"/>
</dbReference>
<evidence type="ECO:0000256" key="1">
    <source>
        <dbReference type="ARBA" id="ARBA00004370"/>
    </source>
</evidence>
<sequence>MDGPRSGRPPDGNDDSSAGDGSSIDAPANRGRERSQVRDRLCRLLNADSGPALLVRDVLTVLAIVSVIGLVLFGVSGVWPPMVAIESPSMEPNANVGDMVFLVEEQRFAALSSVDGTGVATHESGLNGEHEQFGKPGDVIVFEPNGDERETPIIHRAHLWVEEGDDWVRMADPDYVGTTNCEIVSSCPAAHDGFITKGDANSHYDQRDPQGMTDVVKPEWIVGKGLIRVPWLGQVRLTLESVLVTGGVVTSLATVAGIATVSDRIRRDP</sequence>
<dbReference type="CDD" id="cd06530">
    <property type="entry name" value="S26_SPase_I"/>
    <property type="match status" value="1"/>
</dbReference>
<dbReference type="PANTHER" id="PTHR10806:SF6">
    <property type="entry name" value="SIGNAL PEPTIDASE COMPLEX CATALYTIC SUBUNIT SEC11"/>
    <property type="match status" value="1"/>
</dbReference>
<evidence type="ECO:0000256" key="4">
    <source>
        <dbReference type="ARBA" id="ARBA00023136"/>
    </source>
</evidence>
<evidence type="ECO:0000256" key="5">
    <source>
        <dbReference type="SAM" id="MobiDB-lite"/>
    </source>
</evidence>
<dbReference type="EMBL" id="REGA01000022">
    <property type="protein sequence ID" value="RQG90944.1"/>
    <property type="molecule type" value="Genomic_DNA"/>
</dbReference>
<feature type="region of interest" description="Disordered" evidence="5">
    <location>
        <begin position="1"/>
        <end position="35"/>
    </location>
</feature>
<proteinExistence type="predicted"/>
<dbReference type="InterPro" id="IPR036286">
    <property type="entry name" value="LexA/Signal_pep-like_sf"/>
</dbReference>
<keyword evidence="8" id="KW-1185">Reference proteome</keyword>
<evidence type="ECO:0000313" key="8">
    <source>
        <dbReference type="Proteomes" id="UP000282323"/>
    </source>
</evidence>
<comment type="caution">
    <text evidence="7">The sequence shown here is derived from an EMBL/GenBank/DDBJ whole genome shotgun (WGS) entry which is preliminary data.</text>
</comment>
<feature type="transmembrane region" description="Helical" evidence="6">
    <location>
        <begin position="58"/>
        <end position="79"/>
    </location>
</feature>
<comment type="subcellular location">
    <subcellularLocation>
        <location evidence="1">Membrane</location>
    </subcellularLocation>
</comment>
<feature type="compositionally biased region" description="Low complexity" evidence="5">
    <location>
        <begin position="15"/>
        <end position="28"/>
    </location>
</feature>
<dbReference type="GO" id="GO:0004252">
    <property type="term" value="F:serine-type endopeptidase activity"/>
    <property type="evidence" value="ECO:0007669"/>
    <property type="project" value="InterPro"/>
</dbReference>